<dbReference type="PROSITE" id="PS51420">
    <property type="entry name" value="RHO"/>
    <property type="match status" value="1"/>
</dbReference>
<sequence length="274" mass="30549">MSSNAVEQLENFQLIKFDRFDPSTQSTIRIARSPKPIPVKVVIVGDGGCGKTCLLNVFATGTFPEAYVPTIIENVVITLVTPTGQIAAVTLWDTAGQEEYDRLRPLSYSDVDVVLLCYSIDNLSTFHNVADKWYPEVAHFCPNTPIILVGTKSDMRRHQKSQPHFVSPQDSSQLARQMGAVMNIECSAKEVSNVNVVFDAAVSYCLGNNRPKARSDNDHNRSSKRLSRAKRASMFIRGKDVNTTPGDSQEELVEYDQDGLAIIPDRRKRKCRII</sequence>
<evidence type="ECO:0000313" key="12">
    <source>
        <dbReference type="Proteomes" id="UP000094565"/>
    </source>
</evidence>
<keyword evidence="8" id="KW-0449">Lipoprotein</keyword>
<gene>
    <name evidence="11" type="primary">RHO4</name>
    <name evidence="11" type="ORF">ATY40_BA7500636</name>
</gene>
<evidence type="ECO:0000256" key="1">
    <source>
        <dbReference type="ARBA" id="ARBA00004342"/>
    </source>
</evidence>
<keyword evidence="6" id="KW-0342">GTP-binding</keyword>
<evidence type="ECO:0000256" key="6">
    <source>
        <dbReference type="ARBA" id="ARBA00023134"/>
    </source>
</evidence>
<keyword evidence="3" id="KW-1003">Cell membrane</keyword>
<feature type="compositionally biased region" description="Basic residues" evidence="10">
    <location>
        <begin position="222"/>
        <end position="231"/>
    </location>
</feature>
<dbReference type="GO" id="GO:0007264">
    <property type="term" value="P:small GTPase-mediated signal transduction"/>
    <property type="evidence" value="ECO:0007669"/>
    <property type="project" value="InterPro"/>
</dbReference>
<evidence type="ECO:0000256" key="5">
    <source>
        <dbReference type="ARBA" id="ARBA00022741"/>
    </source>
</evidence>
<dbReference type="AlphaFoldDB" id="A0A1B2J6N6"/>
<keyword evidence="9" id="KW-0636">Prenylation</keyword>
<dbReference type="CDD" id="cd04132">
    <property type="entry name" value="Rho4_like"/>
    <property type="match status" value="1"/>
</dbReference>
<dbReference type="NCBIfam" id="TIGR00231">
    <property type="entry name" value="small_GTP"/>
    <property type="match status" value="1"/>
</dbReference>
<dbReference type="GO" id="GO:0003924">
    <property type="term" value="F:GTPase activity"/>
    <property type="evidence" value="ECO:0007669"/>
    <property type="project" value="InterPro"/>
</dbReference>
<dbReference type="GO" id="GO:0005525">
    <property type="term" value="F:GTP binding"/>
    <property type="evidence" value="ECO:0007669"/>
    <property type="project" value="UniProtKB-KW"/>
</dbReference>
<dbReference type="SMART" id="SM00176">
    <property type="entry name" value="RAN"/>
    <property type="match status" value="1"/>
</dbReference>
<evidence type="ECO:0000256" key="3">
    <source>
        <dbReference type="ARBA" id="ARBA00022475"/>
    </source>
</evidence>
<dbReference type="Gene3D" id="3.40.50.300">
    <property type="entry name" value="P-loop containing nucleotide triphosphate hydrolases"/>
    <property type="match status" value="1"/>
</dbReference>
<evidence type="ECO:0000256" key="7">
    <source>
        <dbReference type="ARBA" id="ARBA00023136"/>
    </source>
</evidence>
<name>A0A1B2J6N6_PICPA</name>
<dbReference type="SMART" id="SM00174">
    <property type="entry name" value="RHO"/>
    <property type="match status" value="1"/>
</dbReference>
<accession>A0A1B2J6N6</accession>
<dbReference type="PROSITE" id="PS51419">
    <property type="entry name" value="RAB"/>
    <property type="match status" value="1"/>
</dbReference>
<dbReference type="OrthoDB" id="10291061at2759"/>
<evidence type="ECO:0000256" key="9">
    <source>
        <dbReference type="ARBA" id="ARBA00023289"/>
    </source>
</evidence>
<dbReference type="FunFam" id="3.40.50.300:FF:000983">
    <property type="entry name" value="Rho family GTPase"/>
    <property type="match status" value="1"/>
</dbReference>
<evidence type="ECO:0000256" key="10">
    <source>
        <dbReference type="SAM" id="MobiDB-lite"/>
    </source>
</evidence>
<dbReference type="SMART" id="SM00173">
    <property type="entry name" value="RAS"/>
    <property type="match status" value="1"/>
</dbReference>
<dbReference type="PRINTS" id="PR00449">
    <property type="entry name" value="RASTRNSFRMNG"/>
</dbReference>
<dbReference type="PROSITE" id="PS51421">
    <property type="entry name" value="RAS"/>
    <property type="match status" value="1"/>
</dbReference>
<dbReference type="InterPro" id="IPR001806">
    <property type="entry name" value="Small_GTPase"/>
</dbReference>
<organism evidence="11 12">
    <name type="scientific">Komagataella pastoris</name>
    <name type="common">Yeast</name>
    <name type="synonym">Pichia pastoris</name>
    <dbReference type="NCBI Taxonomy" id="4922"/>
    <lineage>
        <taxon>Eukaryota</taxon>
        <taxon>Fungi</taxon>
        <taxon>Dikarya</taxon>
        <taxon>Ascomycota</taxon>
        <taxon>Saccharomycotina</taxon>
        <taxon>Pichiomycetes</taxon>
        <taxon>Pichiales</taxon>
        <taxon>Pichiaceae</taxon>
        <taxon>Komagataella</taxon>
    </lineage>
</organism>
<dbReference type="SMART" id="SM00175">
    <property type="entry name" value="RAB"/>
    <property type="match status" value="1"/>
</dbReference>
<reference evidence="11 12" key="1">
    <citation type="submission" date="2016-02" db="EMBL/GenBank/DDBJ databases">
        <title>Comparative genomic and transcriptomic foundation for Pichia pastoris.</title>
        <authorList>
            <person name="Love K.R."/>
            <person name="Shah K.A."/>
            <person name="Whittaker C.A."/>
            <person name="Wu J."/>
            <person name="Bartlett M.C."/>
            <person name="Ma D."/>
            <person name="Leeson R.L."/>
            <person name="Priest M."/>
            <person name="Young S.K."/>
            <person name="Love J.C."/>
        </authorList>
    </citation>
    <scope>NUCLEOTIDE SEQUENCE [LARGE SCALE GENOMIC DNA]</scope>
    <source>
        <strain evidence="11 12">ATCC 28485</strain>
    </source>
</reference>
<protein>
    <submittedName>
        <fullName evidence="11">BA75_00636T0</fullName>
    </submittedName>
</protein>
<dbReference type="Pfam" id="PF00071">
    <property type="entry name" value="Ras"/>
    <property type="match status" value="1"/>
</dbReference>
<keyword evidence="12" id="KW-1185">Reference proteome</keyword>
<comment type="similarity">
    <text evidence="2">Belongs to the small GTPase superfamily. Rho family.</text>
</comment>
<dbReference type="GO" id="GO:0005886">
    <property type="term" value="C:plasma membrane"/>
    <property type="evidence" value="ECO:0007669"/>
    <property type="project" value="UniProtKB-SubCell"/>
</dbReference>
<evidence type="ECO:0000313" key="11">
    <source>
        <dbReference type="EMBL" id="ANZ73654.1"/>
    </source>
</evidence>
<evidence type="ECO:0000256" key="2">
    <source>
        <dbReference type="ARBA" id="ARBA00010142"/>
    </source>
</evidence>
<keyword evidence="4" id="KW-0488">Methylation</keyword>
<keyword evidence="5" id="KW-0547">Nucleotide-binding</keyword>
<dbReference type="Proteomes" id="UP000094565">
    <property type="component" value="Chromosome 1"/>
</dbReference>
<dbReference type="InterPro" id="IPR003578">
    <property type="entry name" value="Small_GTPase_Rho"/>
</dbReference>
<dbReference type="InterPro" id="IPR005225">
    <property type="entry name" value="Small_GTP-bd"/>
</dbReference>
<dbReference type="PANTHER" id="PTHR24072">
    <property type="entry name" value="RHO FAMILY GTPASE"/>
    <property type="match status" value="1"/>
</dbReference>
<proteinExistence type="inferred from homology"/>
<feature type="region of interest" description="Disordered" evidence="10">
    <location>
        <begin position="209"/>
        <end position="232"/>
    </location>
</feature>
<keyword evidence="7" id="KW-0472">Membrane</keyword>
<dbReference type="SUPFAM" id="SSF52540">
    <property type="entry name" value="P-loop containing nucleoside triphosphate hydrolases"/>
    <property type="match status" value="1"/>
</dbReference>
<dbReference type="EMBL" id="CP014584">
    <property type="protein sequence ID" value="ANZ73654.1"/>
    <property type="molecule type" value="Genomic_DNA"/>
</dbReference>
<comment type="subcellular location">
    <subcellularLocation>
        <location evidence="1">Cell membrane</location>
        <topology evidence="1">Lipid-anchor</topology>
        <orientation evidence="1">Cytoplasmic side</orientation>
    </subcellularLocation>
</comment>
<evidence type="ECO:0000256" key="4">
    <source>
        <dbReference type="ARBA" id="ARBA00022481"/>
    </source>
</evidence>
<evidence type="ECO:0000256" key="8">
    <source>
        <dbReference type="ARBA" id="ARBA00023288"/>
    </source>
</evidence>
<dbReference type="InterPro" id="IPR027417">
    <property type="entry name" value="P-loop_NTPase"/>
</dbReference>